<feature type="transmembrane region" description="Helical" evidence="6">
    <location>
        <begin position="398"/>
        <end position="424"/>
    </location>
</feature>
<evidence type="ECO:0000256" key="1">
    <source>
        <dbReference type="ARBA" id="ARBA00004141"/>
    </source>
</evidence>
<dbReference type="InterPro" id="IPR011701">
    <property type="entry name" value="MFS"/>
</dbReference>
<feature type="transmembrane region" description="Helical" evidence="6">
    <location>
        <begin position="203"/>
        <end position="222"/>
    </location>
</feature>
<evidence type="ECO:0000313" key="8">
    <source>
        <dbReference type="Proteomes" id="UP000807716"/>
    </source>
</evidence>
<dbReference type="Proteomes" id="UP000807716">
    <property type="component" value="Unassembled WGS sequence"/>
</dbReference>
<evidence type="ECO:0000256" key="6">
    <source>
        <dbReference type="SAM" id="Phobius"/>
    </source>
</evidence>
<dbReference type="EMBL" id="JAAAJB010000049">
    <property type="protein sequence ID" value="KAG0268487.1"/>
    <property type="molecule type" value="Genomic_DNA"/>
</dbReference>
<evidence type="ECO:0000313" key="7">
    <source>
        <dbReference type="EMBL" id="KAG0268487.1"/>
    </source>
</evidence>
<feature type="transmembrane region" description="Helical" evidence="6">
    <location>
        <begin position="138"/>
        <end position="157"/>
    </location>
</feature>
<feature type="transmembrane region" description="Helical" evidence="6">
    <location>
        <begin position="68"/>
        <end position="91"/>
    </location>
</feature>
<feature type="transmembrane region" description="Helical" evidence="6">
    <location>
        <begin position="234"/>
        <end position="257"/>
    </location>
</feature>
<dbReference type="SUPFAM" id="SSF103473">
    <property type="entry name" value="MFS general substrate transporter"/>
    <property type="match status" value="2"/>
</dbReference>
<dbReference type="OrthoDB" id="3026777at2759"/>
<feature type="region of interest" description="Disordered" evidence="5">
    <location>
        <begin position="1"/>
        <end position="42"/>
    </location>
</feature>
<comment type="caution">
    <text evidence="7">The sequence shown here is derived from an EMBL/GenBank/DDBJ whole genome shotgun (WGS) entry which is preliminary data.</text>
</comment>
<dbReference type="GO" id="GO:0016020">
    <property type="term" value="C:membrane"/>
    <property type="evidence" value="ECO:0007669"/>
    <property type="project" value="UniProtKB-SubCell"/>
</dbReference>
<accession>A0A9P6QGV5</accession>
<evidence type="ECO:0000256" key="4">
    <source>
        <dbReference type="ARBA" id="ARBA00023136"/>
    </source>
</evidence>
<feature type="region of interest" description="Disordered" evidence="5">
    <location>
        <begin position="313"/>
        <end position="338"/>
    </location>
</feature>
<gene>
    <name evidence="7" type="ORF">DFQ27_006552</name>
</gene>
<feature type="compositionally biased region" description="Basic and acidic residues" evidence="5">
    <location>
        <begin position="482"/>
        <end position="493"/>
    </location>
</feature>
<feature type="transmembrane region" description="Helical" evidence="6">
    <location>
        <begin position="362"/>
        <end position="386"/>
    </location>
</feature>
<organism evidence="7 8">
    <name type="scientific">Actinomortierella ambigua</name>
    <dbReference type="NCBI Taxonomy" id="1343610"/>
    <lineage>
        <taxon>Eukaryota</taxon>
        <taxon>Fungi</taxon>
        <taxon>Fungi incertae sedis</taxon>
        <taxon>Mucoromycota</taxon>
        <taxon>Mortierellomycotina</taxon>
        <taxon>Mortierellomycetes</taxon>
        <taxon>Mortierellales</taxon>
        <taxon>Mortierellaceae</taxon>
        <taxon>Actinomortierella</taxon>
    </lineage>
</organism>
<feature type="transmembrane region" description="Helical" evidence="6">
    <location>
        <begin position="534"/>
        <end position="552"/>
    </location>
</feature>
<name>A0A9P6QGV5_9FUNG</name>
<protein>
    <submittedName>
        <fullName evidence="7">Uncharacterized protein</fullName>
    </submittedName>
</protein>
<feature type="transmembrane region" description="Helical" evidence="6">
    <location>
        <begin position="625"/>
        <end position="644"/>
    </location>
</feature>
<keyword evidence="2 6" id="KW-0812">Transmembrane</keyword>
<keyword evidence="4 6" id="KW-0472">Membrane</keyword>
<sequence length="655" mass="71930">MSSSNNRGHEPLADERAPLLGHGPSKATPSSTNDPKLAPVSPDATNPSAIYAKVLETALPWYRRPSPFWLLPVYVAVATTSGMLLSSLVTFQVSMLCREFYNHNPPSTNFYSDYTSYTAFDKDPRCKLPDVQAYAAKVLGLIEVLSAIASTLTVGYYTSMSDRHGRVKFVAFAFLNTTLMLLAIIAMDAYWDQIGLPLMFAQGVLNGAMGGIGLGMTIFLAYSADCTDPAKRSLIYSWVHAALFLGLAVGPSVGGIITNATHTVLTIVYIDLGVNAVALIFLLFCVPESLPHLQSPKVKQLFREAKRKARQAAGLEELEEDDEDDHGQGPNGKKEKREHMAWHTHAVRSLQFFRPNGHNTNVILLAAISFLQTLIVKGTLSVIVLYTQRRFGWDSLEVGFLFSLGNAGRLLTLIVVLPVLVFLFQKQNNKKYARQERQRQADSASATAMPPSDALPSLHQAESDIMAASSVEQLGEAILEHHQHQNSNDDHNDSSSTTTTYTQPSKTSPSSGKGDDEVDRAQQDAFSGIKFDTWMIRLGFAINSITYFQLGLASTGWMFYLGAGLHSFAIISTPPTKSLLTMMVEPSQYGAILGALQVVDAIASIFSPIVISWVYAITVFTIPEFIWYICGVVTAICFVLSFLIRQKEFRQRSTA</sequence>
<feature type="transmembrane region" description="Helical" evidence="6">
    <location>
        <begin position="169"/>
        <end position="191"/>
    </location>
</feature>
<dbReference type="Gene3D" id="1.20.1250.20">
    <property type="entry name" value="MFS general substrate transporter like domains"/>
    <property type="match status" value="2"/>
</dbReference>
<dbReference type="PANTHER" id="PTHR23507">
    <property type="entry name" value="ZGC:174356"/>
    <property type="match status" value="1"/>
</dbReference>
<feature type="compositionally biased region" description="Low complexity" evidence="5">
    <location>
        <begin position="494"/>
        <end position="511"/>
    </location>
</feature>
<dbReference type="PANTHER" id="PTHR23507:SF1">
    <property type="entry name" value="FI18259P1-RELATED"/>
    <property type="match status" value="1"/>
</dbReference>
<keyword evidence="3 6" id="KW-1133">Transmembrane helix</keyword>
<evidence type="ECO:0000256" key="5">
    <source>
        <dbReference type="SAM" id="MobiDB-lite"/>
    </source>
</evidence>
<keyword evidence="8" id="KW-1185">Reference proteome</keyword>
<reference evidence="7" key="1">
    <citation type="journal article" date="2020" name="Fungal Divers.">
        <title>Resolving the Mortierellaceae phylogeny through synthesis of multi-gene phylogenetics and phylogenomics.</title>
        <authorList>
            <person name="Vandepol N."/>
            <person name="Liber J."/>
            <person name="Desiro A."/>
            <person name="Na H."/>
            <person name="Kennedy M."/>
            <person name="Barry K."/>
            <person name="Grigoriev I.V."/>
            <person name="Miller A.N."/>
            <person name="O'Donnell K."/>
            <person name="Stajich J.E."/>
            <person name="Bonito G."/>
        </authorList>
    </citation>
    <scope>NUCLEOTIDE SEQUENCE</scope>
    <source>
        <strain evidence="7">BC1065</strain>
    </source>
</reference>
<feature type="compositionally biased region" description="Basic and acidic residues" evidence="5">
    <location>
        <begin position="7"/>
        <end position="17"/>
    </location>
</feature>
<evidence type="ECO:0000256" key="3">
    <source>
        <dbReference type="ARBA" id="ARBA00022989"/>
    </source>
</evidence>
<feature type="region of interest" description="Disordered" evidence="5">
    <location>
        <begin position="432"/>
        <end position="453"/>
    </location>
</feature>
<dbReference type="Pfam" id="PF07690">
    <property type="entry name" value="MFS_1"/>
    <property type="match status" value="1"/>
</dbReference>
<feature type="compositionally biased region" description="Acidic residues" evidence="5">
    <location>
        <begin position="316"/>
        <end position="325"/>
    </location>
</feature>
<proteinExistence type="predicted"/>
<feature type="region of interest" description="Disordered" evidence="5">
    <location>
        <begin position="482"/>
        <end position="519"/>
    </location>
</feature>
<dbReference type="GO" id="GO:0022857">
    <property type="term" value="F:transmembrane transporter activity"/>
    <property type="evidence" value="ECO:0007669"/>
    <property type="project" value="InterPro"/>
</dbReference>
<feature type="transmembrane region" description="Helical" evidence="6">
    <location>
        <begin position="263"/>
        <end position="286"/>
    </location>
</feature>
<evidence type="ECO:0000256" key="2">
    <source>
        <dbReference type="ARBA" id="ARBA00022692"/>
    </source>
</evidence>
<dbReference type="InterPro" id="IPR036259">
    <property type="entry name" value="MFS_trans_sf"/>
</dbReference>
<comment type="subcellular location">
    <subcellularLocation>
        <location evidence="1">Membrane</location>
        <topology evidence="1">Multi-pass membrane protein</topology>
    </subcellularLocation>
</comment>
<dbReference type="AlphaFoldDB" id="A0A9P6QGV5"/>